<dbReference type="EMBL" id="BMYZ01000003">
    <property type="protein sequence ID" value="GGY82748.1"/>
    <property type="molecule type" value="Genomic_DNA"/>
</dbReference>
<dbReference type="PANTHER" id="PTHR37461">
    <property type="entry name" value="ANTI-SIGMA-K FACTOR RSKA"/>
    <property type="match status" value="1"/>
</dbReference>
<feature type="domain" description="Anti-sigma K factor RskA C-terminal" evidence="1">
    <location>
        <begin position="109"/>
        <end position="228"/>
    </location>
</feature>
<keyword evidence="3" id="KW-1185">Reference proteome</keyword>
<proteinExistence type="predicted"/>
<comment type="caution">
    <text evidence="2">The sequence shown here is derived from an EMBL/GenBank/DDBJ whole genome shotgun (WGS) entry which is preliminary data.</text>
</comment>
<organism evidence="2 3">
    <name type="scientific">Cellvibrio zantedeschiae</name>
    <dbReference type="NCBI Taxonomy" id="1237077"/>
    <lineage>
        <taxon>Bacteria</taxon>
        <taxon>Pseudomonadati</taxon>
        <taxon>Pseudomonadota</taxon>
        <taxon>Gammaproteobacteria</taxon>
        <taxon>Cellvibrionales</taxon>
        <taxon>Cellvibrionaceae</taxon>
        <taxon>Cellvibrio</taxon>
    </lineage>
</organism>
<keyword evidence="2" id="KW-0240">DNA-directed RNA polymerase</keyword>
<keyword evidence="2" id="KW-0804">Transcription</keyword>
<accession>A0ABQ3B7V5</accession>
<dbReference type="PANTHER" id="PTHR37461:SF1">
    <property type="entry name" value="ANTI-SIGMA-K FACTOR RSKA"/>
    <property type="match status" value="1"/>
</dbReference>
<dbReference type="InterPro" id="IPR018764">
    <property type="entry name" value="RskA_C"/>
</dbReference>
<dbReference type="Pfam" id="PF10099">
    <property type="entry name" value="RskA_C"/>
    <property type="match status" value="1"/>
</dbReference>
<protein>
    <submittedName>
        <fullName evidence="2">DNA-directed RNA polymerase sigma-70 factor</fullName>
    </submittedName>
</protein>
<dbReference type="InterPro" id="IPR051474">
    <property type="entry name" value="Anti-sigma-K/W_factor"/>
</dbReference>
<dbReference type="GO" id="GO:0000428">
    <property type="term" value="C:DNA-directed RNA polymerase complex"/>
    <property type="evidence" value="ECO:0007669"/>
    <property type="project" value="UniProtKB-KW"/>
</dbReference>
<dbReference type="Proteomes" id="UP000619761">
    <property type="component" value="Unassembled WGS sequence"/>
</dbReference>
<evidence type="ECO:0000259" key="1">
    <source>
        <dbReference type="Pfam" id="PF10099"/>
    </source>
</evidence>
<evidence type="ECO:0000313" key="3">
    <source>
        <dbReference type="Proteomes" id="UP000619761"/>
    </source>
</evidence>
<evidence type="ECO:0000313" key="2">
    <source>
        <dbReference type="EMBL" id="GGY82748.1"/>
    </source>
</evidence>
<name>A0ABQ3B7V5_9GAMM</name>
<gene>
    <name evidence="2" type="ORF">GCM10011613_29490</name>
</gene>
<dbReference type="RefSeq" id="WP_189419992.1">
    <property type="nucleotide sequence ID" value="NZ_BMYZ01000003.1"/>
</dbReference>
<reference evidence="3" key="1">
    <citation type="journal article" date="2019" name="Int. J. Syst. Evol. Microbiol.">
        <title>The Global Catalogue of Microorganisms (GCM) 10K type strain sequencing project: providing services to taxonomists for standard genome sequencing and annotation.</title>
        <authorList>
            <consortium name="The Broad Institute Genomics Platform"/>
            <consortium name="The Broad Institute Genome Sequencing Center for Infectious Disease"/>
            <person name="Wu L."/>
            <person name="Ma J."/>
        </authorList>
    </citation>
    <scope>NUCLEOTIDE SEQUENCE [LARGE SCALE GENOMIC DNA]</scope>
    <source>
        <strain evidence="3">KCTC 32239</strain>
    </source>
</reference>
<sequence length="239" mass="26429">MNYLTEERKNALAAEYVLGTLHGRARIRFQALLMQHRGLRHVLWQWESRLNTLGASLPAVEPRPELWQKIQQQLGFNQTELPANVIRIPQAPISVTIKPNRTWQWLTGAATAAALVLTIFLVQTPSTPDRVATQIAVVQSEKAEALWSIELGKNELSIVATDNFKALPDQDYELWMVAADGRPPVSLGLLPKQGKLTLPRKAILDQVKIAALAVSQEPLGGSPNGQPTKVLYVAQIVTI</sequence>